<name>A0ABW7TJV3_9NOCA</name>
<comment type="caution">
    <text evidence="2">The sequence shown here is derived from an EMBL/GenBank/DDBJ whole genome shotgun (WGS) entry which is preliminary data.</text>
</comment>
<dbReference type="EMBL" id="JBIRUQ010000002">
    <property type="protein sequence ID" value="MFI1461310.1"/>
    <property type="molecule type" value="Genomic_DNA"/>
</dbReference>
<dbReference type="Pfam" id="PF00583">
    <property type="entry name" value="Acetyltransf_1"/>
    <property type="match status" value="1"/>
</dbReference>
<dbReference type="PROSITE" id="PS51186">
    <property type="entry name" value="GNAT"/>
    <property type="match status" value="1"/>
</dbReference>
<dbReference type="Proteomes" id="UP001611263">
    <property type="component" value="Unassembled WGS sequence"/>
</dbReference>
<dbReference type="GeneID" id="93504333"/>
<dbReference type="GO" id="GO:0016746">
    <property type="term" value="F:acyltransferase activity"/>
    <property type="evidence" value="ECO:0007669"/>
    <property type="project" value="UniProtKB-KW"/>
</dbReference>
<evidence type="ECO:0000313" key="2">
    <source>
        <dbReference type="EMBL" id="MFI1461310.1"/>
    </source>
</evidence>
<evidence type="ECO:0000259" key="1">
    <source>
        <dbReference type="PROSITE" id="PS51186"/>
    </source>
</evidence>
<dbReference type="RefSeq" id="WP_231508625.1">
    <property type="nucleotide sequence ID" value="NZ_JBIRUQ010000002.1"/>
</dbReference>
<gene>
    <name evidence="2" type="ORF">ACH4WX_11390</name>
</gene>
<dbReference type="InterPro" id="IPR000182">
    <property type="entry name" value="GNAT_dom"/>
</dbReference>
<accession>A0ABW7TJV3</accession>
<sequence length="339" mass="36985">MHEKTLYSHLPSISVRILREEVMNSSKDVVSVRPMVRADLDGADEICRIAFGTALGVRDPSTTFGSAELVRTRWAANPDAAFAADIGGRLGGSNFAAHWGSVGYFGPLTVRPDLWDQGIGRHLMDPIMECFETWNTRHAGLFTFPDSPKHLELYRRYGFWPRFLTAVMGKPVADPRGTPPPTYATVDAAQRPEYLASCRSLTDTVYEGLDLEGEILSVHAQGIGDTVLLEGAAGLDGLAVCHLGPGSEAGAAVCYVKFGAVRPGRDAANRFERLLDACEQLAATRGLERVDAGVNLARADAYGHMIDRGYRTGLQGVAMHRPNESGYNRADTYVIDDWR</sequence>
<dbReference type="InterPro" id="IPR016181">
    <property type="entry name" value="Acyl_CoA_acyltransferase"/>
</dbReference>
<keyword evidence="3" id="KW-1185">Reference proteome</keyword>
<dbReference type="SUPFAM" id="SSF55729">
    <property type="entry name" value="Acyl-CoA N-acyltransferases (Nat)"/>
    <property type="match status" value="1"/>
</dbReference>
<dbReference type="EC" id="2.3.-.-" evidence="2"/>
<protein>
    <submittedName>
        <fullName evidence="2">GNAT family N-acetyltransferase</fullName>
        <ecNumber evidence="2">2.3.-.-</ecNumber>
    </submittedName>
</protein>
<reference evidence="2 3" key="1">
    <citation type="submission" date="2024-10" db="EMBL/GenBank/DDBJ databases">
        <title>The Natural Products Discovery Center: Release of the First 8490 Sequenced Strains for Exploring Actinobacteria Biosynthetic Diversity.</title>
        <authorList>
            <person name="Kalkreuter E."/>
            <person name="Kautsar S.A."/>
            <person name="Yang D."/>
            <person name="Bader C.D."/>
            <person name="Teijaro C.N."/>
            <person name="Fluegel L."/>
            <person name="Davis C.M."/>
            <person name="Simpson J.R."/>
            <person name="Lauterbach L."/>
            <person name="Steele A.D."/>
            <person name="Gui C."/>
            <person name="Meng S."/>
            <person name="Li G."/>
            <person name="Viehrig K."/>
            <person name="Ye F."/>
            <person name="Su P."/>
            <person name="Kiefer A.F."/>
            <person name="Nichols A."/>
            <person name="Cepeda A.J."/>
            <person name="Yan W."/>
            <person name="Fan B."/>
            <person name="Jiang Y."/>
            <person name="Adhikari A."/>
            <person name="Zheng C.-J."/>
            <person name="Schuster L."/>
            <person name="Cowan T.M."/>
            <person name="Smanski M.J."/>
            <person name="Chevrette M.G."/>
            <person name="De Carvalho L.P.S."/>
            <person name="Shen B."/>
        </authorList>
    </citation>
    <scope>NUCLEOTIDE SEQUENCE [LARGE SCALE GENOMIC DNA]</scope>
    <source>
        <strain evidence="2 3">NPDC020568</strain>
    </source>
</reference>
<keyword evidence="2" id="KW-0012">Acyltransferase</keyword>
<proteinExistence type="predicted"/>
<keyword evidence="2" id="KW-0808">Transferase</keyword>
<evidence type="ECO:0000313" key="3">
    <source>
        <dbReference type="Proteomes" id="UP001611263"/>
    </source>
</evidence>
<feature type="domain" description="N-acetyltransferase" evidence="1">
    <location>
        <begin position="30"/>
        <end position="192"/>
    </location>
</feature>
<dbReference type="Gene3D" id="3.40.630.30">
    <property type="match status" value="1"/>
</dbReference>
<organism evidence="2 3">
    <name type="scientific">Nocardia carnea</name>
    <dbReference type="NCBI Taxonomy" id="37328"/>
    <lineage>
        <taxon>Bacteria</taxon>
        <taxon>Bacillati</taxon>
        <taxon>Actinomycetota</taxon>
        <taxon>Actinomycetes</taxon>
        <taxon>Mycobacteriales</taxon>
        <taxon>Nocardiaceae</taxon>
        <taxon>Nocardia</taxon>
    </lineage>
</organism>